<dbReference type="Pfam" id="PF03466">
    <property type="entry name" value="LysR_substrate"/>
    <property type="match status" value="1"/>
</dbReference>
<evidence type="ECO:0000256" key="4">
    <source>
        <dbReference type="ARBA" id="ARBA00023163"/>
    </source>
</evidence>
<evidence type="ECO:0000256" key="3">
    <source>
        <dbReference type="ARBA" id="ARBA00023125"/>
    </source>
</evidence>
<keyword evidence="3" id="KW-0238">DNA-binding</keyword>
<dbReference type="Gene3D" id="3.40.190.290">
    <property type="match status" value="1"/>
</dbReference>
<dbReference type="PROSITE" id="PS50931">
    <property type="entry name" value="HTH_LYSR"/>
    <property type="match status" value="1"/>
</dbReference>
<evidence type="ECO:0000313" key="7">
    <source>
        <dbReference type="Proteomes" id="UP000708298"/>
    </source>
</evidence>
<dbReference type="InterPro" id="IPR005119">
    <property type="entry name" value="LysR_subst-bd"/>
</dbReference>
<comment type="similarity">
    <text evidence="1">Belongs to the LysR transcriptional regulatory family.</text>
</comment>
<dbReference type="Gene3D" id="1.10.10.10">
    <property type="entry name" value="Winged helix-like DNA-binding domain superfamily/Winged helix DNA-binding domain"/>
    <property type="match status" value="1"/>
</dbReference>
<reference evidence="6" key="1">
    <citation type="journal article" date="2021" name="Microorganisms">
        <title>Acidisoma silvae sp. nov. and Acidisomacellulosilytica sp. nov., Two Acidophilic Bacteria Isolated from Decaying Wood, Hydrolyzing Cellulose and Producing Poly-3-hydroxybutyrate.</title>
        <authorList>
            <person name="Mieszkin S."/>
            <person name="Pouder E."/>
            <person name="Uroz S."/>
            <person name="Simon-Colin C."/>
            <person name="Alain K."/>
        </authorList>
    </citation>
    <scope>NUCLEOTIDE SEQUENCE</scope>
    <source>
        <strain evidence="6">HW T2.11</strain>
    </source>
</reference>
<evidence type="ECO:0000256" key="2">
    <source>
        <dbReference type="ARBA" id="ARBA00023015"/>
    </source>
</evidence>
<dbReference type="SUPFAM" id="SSF53850">
    <property type="entry name" value="Periplasmic binding protein-like II"/>
    <property type="match status" value="1"/>
</dbReference>
<dbReference type="AlphaFoldDB" id="A0A964E109"/>
<protein>
    <submittedName>
        <fullName evidence="6">LysR family transcriptional regulator</fullName>
    </submittedName>
</protein>
<organism evidence="6 7">
    <name type="scientific">Acidisoma silvae</name>
    <dbReference type="NCBI Taxonomy" id="2802396"/>
    <lineage>
        <taxon>Bacteria</taxon>
        <taxon>Pseudomonadati</taxon>
        <taxon>Pseudomonadota</taxon>
        <taxon>Alphaproteobacteria</taxon>
        <taxon>Acetobacterales</taxon>
        <taxon>Acidocellaceae</taxon>
        <taxon>Acidisoma</taxon>
    </lineage>
</organism>
<evidence type="ECO:0000256" key="1">
    <source>
        <dbReference type="ARBA" id="ARBA00009437"/>
    </source>
</evidence>
<accession>A0A964E109</accession>
<dbReference type="PANTHER" id="PTHR30126:SF40">
    <property type="entry name" value="HTH-TYPE TRANSCRIPTIONAL REGULATOR GLTR"/>
    <property type="match status" value="1"/>
</dbReference>
<dbReference type="Proteomes" id="UP000708298">
    <property type="component" value="Unassembled WGS sequence"/>
</dbReference>
<dbReference type="InterPro" id="IPR000847">
    <property type="entry name" value="LysR_HTH_N"/>
</dbReference>
<comment type="caution">
    <text evidence="6">The sequence shown here is derived from an EMBL/GenBank/DDBJ whole genome shotgun (WGS) entry which is preliminary data.</text>
</comment>
<sequence>MSRISIPQIEAFYWVIELGSLQKAASRLSVTQSTISLRLRQLQEELPRAVLVPSGRGVKATHEGFALFEHAKGVLDAFHRLERMDAAPAIAGSLRIGLAEGFAVTCLAELISELSRRHPHLKPEWTIATSYLLQHSLLEGNLDLAVLVDPMGDRALRLVPLASQDNVWVAPHFMAVPKNATPEQLLPLSIITTPPPTPMYRKTLDWFAEDRQTPRNLCQCTSVNAAMQLVRAGIGIGIFPAPMVKVFDTAGRLKIVKTKRPLPRSRLYIGELGGGNRDKIEAAMDALNVISHRHYQAK</sequence>
<evidence type="ECO:0000313" key="6">
    <source>
        <dbReference type="EMBL" id="MCB8878085.1"/>
    </source>
</evidence>
<feature type="domain" description="HTH lysR-type" evidence="5">
    <location>
        <begin position="4"/>
        <end position="61"/>
    </location>
</feature>
<reference evidence="6" key="2">
    <citation type="submission" date="2021-01" db="EMBL/GenBank/DDBJ databases">
        <authorList>
            <person name="Mieszkin S."/>
            <person name="Pouder E."/>
            <person name="Alain K."/>
        </authorList>
    </citation>
    <scope>NUCLEOTIDE SEQUENCE</scope>
    <source>
        <strain evidence="6">HW T2.11</strain>
    </source>
</reference>
<dbReference type="GO" id="GO:0000976">
    <property type="term" value="F:transcription cis-regulatory region binding"/>
    <property type="evidence" value="ECO:0007669"/>
    <property type="project" value="TreeGrafter"/>
</dbReference>
<dbReference type="SUPFAM" id="SSF46785">
    <property type="entry name" value="Winged helix' DNA-binding domain"/>
    <property type="match status" value="1"/>
</dbReference>
<dbReference type="GO" id="GO:0003700">
    <property type="term" value="F:DNA-binding transcription factor activity"/>
    <property type="evidence" value="ECO:0007669"/>
    <property type="project" value="InterPro"/>
</dbReference>
<dbReference type="RefSeq" id="WP_227323730.1">
    <property type="nucleotide sequence ID" value="NZ_JAESVB010000023.1"/>
</dbReference>
<proteinExistence type="inferred from homology"/>
<keyword evidence="2" id="KW-0805">Transcription regulation</keyword>
<keyword evidence="4" id="KW-0804">Transcription</keyword>
<dbReference type="CDD" id="cd05466">
    <property type="entry name" value="PBP2_LTTR_substrate"/>
    <property type="match status" value="1"/>
</dbReference>
<gene>
    <name evidence="6" type="ORF">ASILVAE211_23050</name>
</gene>
<dbReference type="PANTHER" id="PTHR30126">
    <property type="entry name" value="HTH-TYPE TRANSCRIPTIONAL REGULATOR"/>
    <property type="match status" value="1"/>
</dbReference>
<dbReference type="EMBL" id="JAESVB010000023">
    <property type="protein sequence ID" value="MCB8878085.1"/>
    <property type="molecule type" value="Genomic_DNA"/>
</dbReference>
<keyword evidence="7" id="KW-1185">Reference proteome</keyword>
<dbReference type="InterPro" id="IPR036388">
    <property type="entry name" value="WH-like_DNA-bd_sf"/>
</dbReference>
<evidence type="ECO:0000259" key="5">
    <source>
        <dbReference type="PROSITE" id="PS50931"/>
    </source>
</evidence>
<dbReference type="InterPro" id="IPR036390">
    <property type="entry name" value="WH_DNA-bd_sf"/>
</dbReference>
<dbReference type="Pfam" id="PF00126">
    <property type="entry name" value="HTH_1"/>
    <property type="match status" value="1"/>
</dbReference>
<name>A0A964E109_9PROT</name>